<dbReference type="Pfam" id="PF00400">
    <property type="entry name" value="WD40"/>
    <property type="match status" value="2"/>
</dbReference>
<reference evidence="2 3" key="1">
    <citation type="journal article" date="2020" name="Nature">
        <title>Six reference-quality genomes reveal evolution of bat adaptations.</title>
        <authorList>
            <person name="Jebb D."/>
            <person name="Huang Z."/>
            <person name="Pippel M."/>
            <person name="Hughes G.M."/>
            <person name="Lavrichenko K."/>
            <person name="Devanna P."/>
            <person name="Winkler S."/>
            <person name="Jermiin L.S."/>
            <person name="Skirmuntt E.C."/>
            <person name="Katzourakis A."/>
            <person name="Burkitt-Gray L."/>
            <person name="Ray D.A."/>
            <person name="Sullivan K.A.M."/>
            <person name="Roscito J.G."/>
            <person name="Kirilenko B.M."/>
            <person name="Davalos L.M."/>
            <person name="Corthals A.P."/>
            <person name="Power M.L."/>
            <person name="Jones G."/>
            <person name="Ransome R.D."/>
            <person name="Dechmann D.K.N."/>
            <person name="Locatelli A.G."/>
            <person name="Puechmaille S.J."/>
            <person name="Fedrigo O."/>
            <person name="Jarvis E.D."/>
            <person name="Hiller M."/>
            <person name="Vernes S.C."/>
            <person name="Myers E.W."/>
            <person name="Teeling E.C."/>
        </authorList>
    </citation>
    <scope>NUCLEOTIDE SEQUENCE [LARGE SCALE GENOMIC DNA]</scope>
    <source>
        <strain evidence="2">Bat1K_MPI-CBG_1</strain>
    </source>
</reference>
<evidence type="ECO:0000256" key="1">
    <source>
        <dbReference type="PROSITE-ProRule" id="PRU00221"/>
    </source>
</evidence>
<protein>
    <submittedName>
        <fullName evidence="2">Uncharacterized protein</fullName>
    </submittedName>
</protein>
<comment type="caution">
    <text evidence="2">The sequence shown here is derived from an EMBL/GenBank/DDBJ whole genome shotgun (WGS) entry which is preliminary data.</text>
</comment>
<dbReference type="PANTHER" id="PTHR15653">
    <property type="entry name" value="STRIATIN"/>
    <property type="match status" value="1"/>
</dbReference>
<name>A0A833Z544_9CHIR</name>
<dbReference type="AlphaFoldDB" id="A0A833Z544"/>
<dbReference type="GO" id="GO:0044877">
    <property type="term" value="F:protein-containing complex binding"/>
    <property type="evidence" value="ECO:0007669"/>
    <property type="project" value="TreeGrafter"/>
</dbReference>
<evidence type="ECO:0000313" key="2">
    <source>
        <dbReference type="EMBL" id="KAF6086267.1"/>
    </source>
</evidence>
<dbReference type="PANTHER" id="PTHR15653:SF1">
    <property type="entry name" value="STRIATIN-4"/>
    <property type="match status" value="1"/>
</dbReference>
<organism evidence="2 3">
    <name type="scientific">Phyllostomus discolor</name>
    <name type="common">pale spear-nosed bat</name>
    <dbReference type="NCBI Taxonomy" id="89673"/>
    <lineage>
        <taxon>Eukaryota</taxon>
        <taxon>Metazoa</taxon>
        <taxon>Chordata</taxon>
        <taxon>Craniata</taxon>
        <taxon>Vertebrata</taxon>
        <taxon>Euteleostomi</taxon>
        <taxon>Mammalia</taxon>
        <taxon>Eutheria</taxon>
        <taxon>Laurasiatheria</taxon>
        <taxon>Chiroptera</taxon>
        <taxon>Yangochiroptera</taxon>
        <taxon>Phyllostomidae</taxon>
        <taxon>Phyllostominae</taxon>
        <taxon>Phyllostomus</taxon>
    </lineage>
</organism>
<keyword evidence="1" id="KW-0853">WD repeat</keyword>
<dbReference type="Gene3D" id="2.130.10.10">
    <property type="entry name" value="YVTN repeat-like/Quinoprotein amine dehydrogenase"/>
    <property type="match status" value="1"/>
</dbReference>
<sequence length="121" mass="13184">MRWGWPVWLFGDGSLRLWNPQKAVAAERNAALDVGPIHAFRAHRGPVLAVAVGSNSKYCYSGRPDARIHSGEIPDLNTDAYDGYDWSVLSHILEGHRDAVWGLAFSPASQHLASCSADGTI</sequence>
<dbReference type="SUPFAM" id="SSF50978">
    <property type="entry name" value="WD40 repeat-like"/>
    <property type="match status" value="1"/>
</dbReference>
<dbReference type="PROSITE" id="PS50082">
    <property type="entry name" value="WD_REPEATS_2"/>
    <property type="match status" value="1"/>
</dbReference>
<dbReference type="Proteomes" id="UP000664940">
    <property type="component" value="Unassembled WGS sequence"/>
</dbReference>
<dbReference type="InterPro" id="IPR036322">
    <property type="entry name" value="WD40_repeat_dom_sf"/>
</dbReference>
<dbReference type="SMART" id="SM00320">
    <property type="entry name" value="WD40"/>
    <property type="match status" value="2"/>
</dbReference>
<dbReference type="GO" id="GO:0051721">
    <property type="term" value="F:protein phosphatase 2A binding"/>
    <property type="evidence" value="ECO:0007669"/>
    <property type="project" value="TreeGrafter"/>
</dbReference>
<feature type="repeat" description="WD" evidence="1">
    <location>
        <begin position="93"/>
        <end position="121"/>
    </location>
</feature>
<evidence type="ECO:0000313" key="3">
    <source>
        <dbReference type="Proteomes" id="UP000664940"/>
    </source>
</evidence>
<dbReference type="GO" id="GO:0070016">
    <property type="term" value="F:armadillo repeat domain binding"/>
    <property type="evidence" value="ECO:0007669"/>
    <property type="project" value="TreeGrafter"/>
</dbReference>
<dbReference type="InterPro" id="IPR015943">
    <property type="entry name" value="WD40/YVTN_repeat-like_dom_sf"/>
</dbReference>
<gene>
    <name evidence="2" type="ORF">HJG60_008462</name>
</gene>
<dbReference type="InterPro" id="IPR051488">
    <property type="entry name" value="WD_repeat_striatin"/>
</dbReference>
<dbReference type="GO" id="GO:0030425">
    <property type="term" value="C:dendrite"/>
    <property type="evidence" value="ECO:0007669"/>
    <property type="project" value="TreeGrafter"/>
</dbReference>
<dbReference type="InterPro" id="IPR001680">
    <property type="entry name" value="WD40_rpt"/>
</dbReference>
<dbReference type="PROSITE" id="PS50294">
    <property type="entry name" value="WD_REPEATS_REGION"/>
    <property type="match status" value="1"/>
</dbReference>
<dbReference type="GO" id="GO:0005516">
    <property type="term" value="F:calmodulin binding"/>
    <property type="evidence" value="ECO:0007669"/>
    <property type="project" value="TreeGrafter"/>
</dbReference>
<dbReference type="EMBL" id="JABVXQ010000011">
    <property type="protein sequence ID" value="KAF6086267.1"/>
    <property type="molecule type" value="Genomic_DNA"/>
</dbReference>
<proteinExistence type="predicted"/>
<accession>A0A833Z544</accession>